<proteinExistence type="predicted"/>
<sequence length="132" mass="15189">MGELANCPQCGELFVKGAISVCQKCYQEEEKKFEKVYKFIRKRKNRTATMYEVASETGVEESLITKWIKEKRIHPSQAPNFNYPCEKCGNPISEGKLCPSCTDTLRKNMTEEADVKQEAVNTMTYYNVNKNK</sequence>
<dbReference type="EMBL" id="JBHUMZ010000021">
    <property type="protein sequence ID" value="MFD2639007.1"/>
    <property type="molecule type" value="Genomic_DNA"/>
</dbReference>
<evidence type="ECO:0000313" key="2">
    <source>
        <dbReference type="Proteomes" id="UP001597452"/>
    </source>
</evidence>
<comment type="caution">
    <text evidence="1">The sequence shown here is derived from an EMBL/GenBank/DDBJ whole genome shotgun (WGS) entry which is preliminary data.</text>
</comment>
<accession>A0ABW5QAR4</accession>
<protein>
    <submittedName>
        <fullName evidence="1">TIGR03826 family flagellar region protein</fullName>
    </submittedName>
</protein>
<dbReference type="NCBIfam" id="TIGR03826">
    <property type="entry name" value="YvyF"/>
    <property type="match status" value="1"/>
</dbReference>
<keyword evidence="1" id="KW-0282">Flagellum</keyword>
<keyword evidence="1" id="KW-0969">Cilium</keyword>
<dbReference type="RefSeq" id="WP_054751753.1">
    <property type="nucleotide sequence ID" value="NZ_JBHUMZ010000021.1"/>
</dbReference>
<dbReference type="InterPro" id="IPR022258">
    <property type="entry name" value="Flagellar_operon_YvyF"/>
</dbReference>
<reference evidence="2" key="1">
    <citation type="journal article" date="2019" name="Int. J. Syst. Evol. Microbiol.">
        <title>The Global Catalogue of Microorganisms (GCM) 10K type strain sequencing project: providing services to taxonomists for standard genome sequencing and annotation.</title>
        <authorList>
            <consortium name="The Broad Institute Genomics Platform"/>
            <consortium name="The Broad Institute Genome Sequencing Center for Infectious Disease"/>
            <person name="Wu L."/>
            <person name="Ma J."/>
        </authorList>
    </citation>
    <scope>NUCLEOTIDE SEQUENCE [LARGE SCALE GENOMIC DNA]</scope>
    <source>
        <strain evidence="2">TISTR 1571</strain>
    </source>
</reference>
<keyword evidence="1" id="KW-0966">Cell projection</keyword>
<gene>
    <name evidence="1" type="ORF">ACFSW4_09050</name>
</gene>
<dbReference type="Proteomes" id="UP001597452">
    <property type="component" value="Unassembled WGS sequence"/>
</dbReference>
<organism evidence="1 2">
    <name type="scientific">Piscibacillus salipiscarius</name>
    <dbReference type="NCBI Taxonomy" id="299480"/>
    <lineage>
        <taxon>Bacteria</taxon>
        <taxon>Bacillati</taxon>
        <taxon>Bacillota</taxon>
        <taxon>Bacilli</taxon>
        <taxon>Bacillales</taxon>
        <taxon>Bacillaceae</taxon>
        <taxon>Piscibacillus</taxon>
    </lineage>
</organism>
<evidence type="ECO:0000313" key="1">
    <source>
        <dbReference type="EMBL" id="MFD2639007.1"/>
    </source>
</evidence>
<name>A0ABW5QAR4_9BACI</name>
<keyword evidence="2" id="KW-1185">Reference proteome</keyword>